<comment type="caution">
    <text evidence="11">The sequence shown here is derived from an EMBL/GenBank/DDBJ whole genome shotgun (WGS) entry which is preliminary data.</text>
</comment>
<name>A0AAE0EQD4_9CHLO</name>
<dbReference type="SUPFAM" id="SSF53098">
    <property type="entry name" value="Ribonuclease H-like"/>
    <property type="match status" value="1"/>
</dbReference>
<dbReference type="EMBL" id="LGRX02034856">
    <property type="protein sequence ID" value="KAK3236766.1"/>
    <property type="molecule type" value="Genomic_DNA"/>
</dbReference>
<dbReference type="PANTHER" id="PTHR46481:SF10">
    <property type="entry name" value="ZINC FINGER BED DOMAIN-CONTAINING PROTEIN 39"/>
    <property type="match status" value="1"/>
</dbReference>
<dbReference type="GO" id="GO:0003677">
    <property type="term" value="F:DNA binding"/>
    <property type="evidence" value="ECO:0007669"/>
    <property type="project" value="UniProtKB-KW"/>
</dbReference>
<dbReference type="InterPro" id="IPR012337">
    <property type="entry name" value="RNaseH-like_sf"/>
</dbReference>
<keyword evidence="2" id="KW-0479">Metal-binding</keyword>
<keyword evidence="6" id="KW-0238">DNA-binding</keyword>
<evidence type="ECO:0000256" key="1">
    <source>
        <dbReference type="ARBA" id="ARBA00004123"/>
    </source>
</evidence>
<evidence type="ECO:0000256" key="7">
    <source>
        <dbReference type="ARBA" id="ARBA00023163"/>
    </source>
</evidence>
<evidence type="ECO:0000256" key="9">
    <source>
        <dbReference type="PROSITE-ProRule" id="PRU00027"/>
    </source>
</evidence>
<dbReference type="InterPro" id="IPR052035">
    <property type="entry name" value="ZnF_BED_domain_contain"/>
</dbReference>
<reference evidence="11 12" key="1">
    <citation type="journal article" date="2015" name="Genome Biol. Evol.">
        <title>Comparative Genomics of a Bacterivorous Green Alga Reveals Evolutionary Causalities and Consequences of Phago-Mixotrophic Mode of Nutrition.</title>
        <authorList>
            <person name="Burns J.A."/>
            <person name="Paasch A."/>
            <person name="Narechania A."/>
            <person name="Kim E."/>
        </authorList>
    </citation>
    <scope>NUCLEOTIDE SEQUENCE [LARGE SCALE GENOMIC DNA]</scope>
    <source>
        <strain evidence="11 12">PLY_AMNH</strain>
    </source>
</reference>
<dbReference type="GO" id="GO:0008270">
    <property type="term" value="F:zinc ion binding"/>
    <property type="evidence" value="ECO:0007669"/>
    <property type="project" value="UniProtKB-KW"/>
</dbReference>
<dbReference type="Pfam" id="PF05699">
    <property type="entry name" value="Dimer_Tnp_hAT"/>
    <property type="match status" value="1"/>
</dbReference>
<keyword evidence="4" id="KW-0862">Zinc</keyword>
<keyword evidence="7" id="KW-0804">Transcription</keyword>
<dbReference type="GO" id="GO:0005634">
    <property type="term" value="C:nucleus"/>
    <property type="evidence" value="ECO:0007669"/>
    <property type="project" value="UniProtKB-SubCell"/>
</dbReference>
<evidence type="ECO:0000256" key="6">
    <source>
        <dbReference type="ARBA" id="ARBA00023125"/>
    </source>
</evidence>
<proteinExistence type="predicted"/>
<keyword evidence="12" id="KW-1185">Reference proteome</keyword>
<sequence length="567" mass="63545">MILQRLWQRKPQNPKMLLVKPSGNALGLRRPLMEKMQNLALEVVRMGFLFDNTLWGYYWVIKDGKRVTDVLCKLCGPNSTPIGYCGNTSNLRSHISHVHQDAFCKLVLAEKKADGVNVDFETSEGAASETAPGTITAMLPQVTEERRDIHLHKKFALWIVRRLSAEARVRTRDAILAVLASEILPSISGDIWSEGGICIFGTLVYWLTPDFRLQEKLLAAIPFSDVRHTGPEILAATKKACAEMGVGVFSNPEDTVSDCVHCTASDTASNIVCGWEPFDGHECNCHILALCVLEFLKTHGVKEVFKKLRGMPSHFNHRIIGGKLLQTCQGKHDLPQTKLPKDNDTRTGWSGAYKQASWYRIQQEAVRLYDVDHPRKAANAAANPDGSVYKDHKLVDVEWDIVNESVYVLNLTTECINLLQGTQYATANLVLPLIGSLVHKLSKTTTVKYEKAVRSITNEAAKNARDNLYQAVCRRYFNDLMECKLEDFCVATFLDPRYKNFDFKSLDRWNTGEDLPYLSKMVRQFLAAPASTAGVERAFTACGHMHSDLRKSLKEGAIEHSLMAAMN</sequence>
<evidence type="ECO:0000313" key="12">
    <source>
        <dbReference type="Proteomes" id="UP001190700"/>
    </source>
</evidence>
<dbReference type="AlphaFoldDB" id="A0AAE0EQD4"/>
<dbReference type="PANTHER" id="PTHR46481">
    <property type="entry name" value="ZINC FINGER BED DOMAIN-CONTAINING PROTEIN 4"/>
    <property type="match status" value="1"/>
</dbReference>
<gene>
    <name evidence="11" type="ORF">CYMTET_53112</name>
</gene>
<dbReference type="InterPro" id="IPR003656">
    <property type="entry name" value="Znf_BED"/>
</dbReference>
<evidence type="ECO:0000259" key="10">
    <source>
        <dbReference type="PROSITE" id="PS50808"/>
    </source>
</evidence>
<feature type="domain" description="BED-type" evidence="10">
    <location>
        <begin position="49"/>
        <end position="106"/>
    </location>
</feature>
<organism evidence="11 12">
    <name type="scientific">Cymbomonas tetramitiformis</name>
    <dbReference type="NCBI Taxonomy" id="36881"/>
    <lineage>
        <taxon>Eukaryota</taxon>
        <taxon>Viridiplantae</taxon>
        <taxon>Chlorophyta</taxon>
        <taxon>Pyramimonadophyceae</taxon>
        <taxon>Pyramimonadales</taxon>
        <taxon>Pyramimonadaceae</taxon>
        <taxon>Cymbomonas</taxon>
    </lineage>
</organism>
<dbReference type="Proteomes" id="UP001190700">
    <property type="component" value="Unassembled WGS sequence"/>
</dbReference>
<dbReference type="PROSITE" id="PS50808">
    <property type="entry name" value="ZF_BED"/>
    <property type="match status" value="1"/>
</dbReference>
<dbReference type="InterPro" id="IPR008906">
    <property type="entry name" value="HATC_C_dom"/>
</dbReference>
<keyword evidence="8" id="KW-0539">Nucleus</keyword>
<dbReference type="GO" id="GO:0046983">
    <property type="term" value="F:protein dimerization activity"/>
    <property type="evidence" value="ECO:0007669"/>
    <property type="project" value="InterPro"/>
</dbReference>
<comment type="subcellular location">
    <subcellularLocation>
        <location evidence="1">Nucleus</location>
    </subcellularLocation>
</comment>
<accession>A0AAE0EQD4</accession>
<evidence type="ECO:0000313" key="11">
    <source>
        <dbReference type="EMBL" id="KAK3236766.1"/>
    </source>
</evidence>
<evidence type="ECO:0000256" key="2">
    <source>
        <dbReference type="ARBA" id="ARBA00022723"/>
    </source>
</evidence>
<evidence type="ECO:0000256" key="8">
    <source>
        <dbReference type="ARBA" id="ARBA00023242"/>
    </source>
</evidence>
<evidence type="ECO:0000256" key="4">
    <source>
        <dbReference type="ARBA" id="ARBA00022833"/>
    </source>
</evidence>
<evidence type="ECO:0000256" key="3">
    <source>
        <dbReference type="ARBA" id="ARBA00022771"/>
    </source>
</evidence>
<protein>
    <recommendedName>
        <fullName evidence="10">BED-type domain-containing protein</fullName>
    </recommendedName>
</protein>
<keyword evidence="5" id="KW-0805">Transcription regulation</keyword>
<keyword evidence="3 9" id="KW-0863">Zinc-finger</keyword>
<evidence type="ECO:0000256" key="5">
    <source>
        <dbReference type="ARBA" id="ARBA00023015"/>
    </source>
</evidence>